<keyword evidence="2" id="KW-1185">Reference proteome</keyword>
<evidence type="ECO:0008006" key="3">
    <source>
        <dbReference type="Google" id="ProtNLM"/>
    </source>
</evidence>
<name>A0AB33ICQ8_ACEAC</name>
<accession>A0AB33ICQ8</accession>
<dbReference type="RefSeq" id="WP_190653919.1">
    <property type="nucleotide sequence ID" value="NZ_AP023410.1"/>
</dbReference>
<dbReference type="EMBL" id="AP023410">
    <property type="protein sequence ID" value="BCK75786.1"/>
    <property type="molecule type" value="Genomic_DNA"/>
</dbReference>
<reference evidence="1 2" key="1">
    <citation type="journal article" date="2011" name="Microbiology">
        <title>Transcriptome response to different carbon sources in Acetobacter aceti.</title>
        <authorList>
            <person name="Sakurai K."/>
            <person name="Arai H."/>
            <person name="Ishii M."/>
            <person name="Igarashi Y."/>
        </authorList>
    </citation>
    <scope>NUCLEOTIDE SEQUENCE [LARGE SCALE GENOMIC DNA]</scope>
    <source>
        <strain evidence="1 2">NBRC 14818</strain>
    </source>
</reference>
<dbReference type="PANTHER" id="PTHR35861">
    <property type="match status" value="1"/>
</dbReference>
<dbReference type="Proteomes" id="UP000516424">
    <property type="component" value="Chromosome"/>
</dbReference>
<protein>
    <recommendedName>
        <fullName evidence="3">Phage tail sheath protein</fullName>
    </recommendedName>
</protein>
<gene>
    <name evidence="1" type="ORF">EMQ_1392</name>
</gene>
<organism evidence="1 2">
    <name type="scientific">Acetobacter aceti NBRC 14818</name>
    <dbReference type="NCBI Taxonomy" id="887700"/>
    <lineage>
        <taxon>Bacteria</taxon>
        <taxon>Pseudomonadati</taxon>
        <taxon>Pseudomonadota</taxon>
        <taxon>Alphaproteobacteria</taxon>
        <taxon>Acetobacterales</taxon>
        <taxon>Acetobacteraceae</taxon>
        <taxon>Acetobacter</taxon>
        <taxon>Acetobacter subgen. Acetobacter</taxon>
    </lineage>
</organism>
<sequence>MESFKYYLLNGLNYYKLGKTMTVISQSGTLNTSSLAVPDLYIQIQTSGTTSLSGAQTDIVGIVGTSSWGPTNTPLVFGTSAERAAYFGSMQDSAFDLATIASTAILQGASNFVGVRVTDGTDTVGSAPVLQQSDNETYPVLIKSKYTGSESNNISFNISPGSAPKSWKITVTMPNYLPETFDNLIQQTDNGVFWNNFVSAINNGQSSIRGPSSIITATLGTAVDVAPSAMNTTALTGGTDGNSAVTANILLGSDGLTRTGMYALRGQKCSLAVLAGVTDDTTWSTQAAFALSEGIYMITSGPPSESVETASAKRSSVGVDSYSLKAMLGDWLYWYDGENSLTRLVPPTGFVAGRLAALSPQLPSLNKQIYGVIGSQKSGLISSGQNLTYSSAELTSLFTNGIDVICNPAPGGSYWTVRAGINISSNSTNNGDEYTRVTNFISETLANGMGVYIGQPISPTLFTDIEATLTGFLSDLEQQGVIGTASGSAPYSVICSTTNNPQSRISLGFLQADINVTYFGINKKFIVNITGGAGVTVSSN</sequence>
<dbReference type="AlphaFoldDB" id="A0AB33ICQ8"/>
<dbReference type="InterPro" id="IPR052042">
    <property type="entry name" value="Tail_sheath_structural"/>
</dbReference>
<proteinExistence type="predicted"/>
<evidence type="ECO:0000313" key="1">
    <source>
        <dbReference type="EMBL" id="BCK75786.1"/>
    </source>
</evidence>
<evidence type="ECO:0000313" key="2">
    <source>
        <dbReference type="Proteomes" id="UP000516424"/>
    </source>
</evidence>
<dbReference type="PANTHER" id="PTHR35861:SF2">
    <property type="entry name" value="FELS-2 PROPHAGE PROTEIN"/>
    <property type="match status" value="1"/>
</dbReference>